<dbReference type="InterPro" id="IPR039538">
    <property type="entry name" value="BetI_C"/>
</dbReference>
<evidence type="ECO:0000256" key="1">
    <source>
        <dbReference type="ARBA" id="ARBA00022491"/>
    </source>
</evidence>
<comment type="caution">
    <text evidence="8">The sequence shown here is derived from an EMBL/GenBank/DDBJ whole genome shotgun (WGS) entry which is preliminary data.</text>
</comment>
<dbReference type="Pfam" id="PF13977">
    <property type="entry name" value="TetR_C_6"/>
    <property type="match status" value="1"/>
</dbReference>
<evidence type="ECO:0000313" key="8">
    <source>
        <dbReference type="EMBL" id="RKQ73423.1"/>
    </source>
</evidence>
<feature type="compositionally biased region" description="Polar residues" evidence="6">
    <location>
        <begin position="20"/>
        <end position="31"/>
    </location>
</feature>
<dbReference type="PANTHER" id="PTHR30055:SF228">
    <property type="entry name" value="TRANSCRIPTIONAL REGULATOR-RELATED"/>
    <property type="match status" value="1"/>
</dbReference>
<keyword evidence="3 5" id="KW-0238">DNA-binding</keyword>
<feature type="domain" description="HTH tetR-type" evidence="7">
    <location>
        <begin position="39"/>
        <end position="99"/>
    </location>
</feature>
<accession>A0A420WQW9</accession>
<feature type="region of interest" description="Disordered" evidence="6">
    <location>
        <begin position="1"/>
        <end position="38"/>
    </location>
</feature>
<dbReference type="GO" id="GO:0000976">
    <property type="term" value="F:transcription cis-regulatory region binding"/>
    <property type="evidence" value="ECO:0007669"/>
    <property type="project" value="TreeGrafter"/>
</dbReference>
<dbReference type="EMBL" id="RBIG01000001">
    <property type="protein sequence ID" value="RKQ73423.1"/>
    <property type="molecule type" value="Genomic_DNA"/>
</dbReference>
<protein>
    <submittedName>
        <fullName evidence="8">TetR/AcrR family transcriptional repressor of bet genes</fullName>
    </submittedName>
</protein>
<dbReference type="PROSITE" id="PS01081">
    <property type="entry name" value="HTH_TETR_1"/>
    <property type="match status" value="1"/>
</dbReference>
<gene>
    <name evidence="8" type="ORF">BCL74_1211</name>
</gene>
<dbReference type="OrthoDB" id="7336460at2"/>
<proteinExistence type="predicted"/>
<organism evidence="8 9">
    <name type="scientific">Oceanibaculum indicum</name>
    <dbReference type="NCBI Taxonomy" id="526216"/>
    <lineage>
        <taxon>Bacteria</taxon>
        <taxon>Pseudomonadati</taxon>
        <taxon>Pseudomonadota</taxon>
        <taxon>Alphaproteobacteria</taxon>
        <taxon>Rhodospirillales</taxon>
        <taxon>Oceanibaculaceae</taxon>
        <taxon>Oceanibaculum</taxon>
    </lineage>
</organism>
<evidence type="ECO:0000259" key="7">
    <source>
        <dbReference type="PROSITE" id="PS50977"/>
    </source>
</evidence>
<dbReference type="SUPFAM" id="SSF48498">
    <property type="entry name" value="Tetracyclin repressor-like, C-terminal domain"/>
    <property type="match status" value="1"/>
</dbReference>
<dbReference type="GO" id="GO:0003700">
    <property type="term" value="F:DNA-binding transcription factor activity"/>
    <property type="evidence" value="ECO:0007669"/>
    <property type="project" value="TreeGrafter"/>
</dbReference>
<name>A0A420WQW9_9PROT</name>
<evidence type="ECO:0000256" key="6">
    <source>
        <dbReference type="SAM" id="MobiDB-lite"/>
    </source>
</evidence>
<reference evidence="8 9" key="1">
    <citation type="submission" date="2018-10" db="EMBL/GenBank/DDBJ databases">
        <title>Comparative analysis of microorganisms from saline springs in Andes Mountain Range, Colombia.</title>
        <authorList>
            <person name="Rubin E."/>
        </authorList>
    </citation>
    <scope>NUCLEOTIDE SEQUENCE [LARGE SCALE GENOMIC DNA]</scope>
    <source>
        <strain evidence="8 9">USBA 36</strain>
    </source>
</reference>
<dbReference type="InterPro" id="IPR050109">
    <property type="entry name" value="HTH-type_TetR-like_transc_reg"/>
</dbReference>
<feature type="DNA-binding region" description="H-T-H motif" evidence="5">
    <location>
        <begin position="62"/>
        <end position="81"/>
    </location>
</feature>
<keyword evidence="2" id="KW-0805">Transcription regulation</keyword>
<dbReference type="Gene3D" id="1.10.357.10">
    <property type="entry name" value="Tetracycline Repressor, domain 2"/>
    <property type="match status" value="1"/>
</dbReference>
<sequence>MVSAPRSTARRGRPPKSLTAPPTSGRTQRPGTQRAAAKEATRLKLIEATIDSIAHSGFADTTLAKVSEGAGLSRGIVNFHFTSKDALLVETLTHLADEYTGFWKAAVEKAGSDPAARLSAIIDAEFHPTVCNRKKIAVWYAFWGEARSRPTYLDVCERQDRELLETVQALCAELVAQGGYETVEAEDVATGLMALTDGLWLDLLLTPTRFDRNGARRVCMAFLTGMFPRHFPSTGAAVPAA</sequence>
<evidence type="ECO:0000256" key="4">
    <source>
        <dbReference type="ARBA" id="ARBA00023163"/>
    </source>
</evidence>
<dbReference type="NCBIfam" id="NF001978">
    <property type="entry name" value="PRK00767.1"/>
    <property type="match status" value="1"/>
</dbReference>
<dbReference type="InterPro" id="IPR009057">
    <property type="entry name" value="Homeodomain-like_sf"/>
</dbReference>
<evidence type="ECO:0000256" key="2">
    <source>
        <dbReference type="ARBA" id="ARBA00023015"/>
    </source>
</evidence>
<dbReference type="RefSeq" id="WP_121218301.1">
    <property type="nucleotide sequence ID" value="NZ_RBIG01000001.1"/>
</dbReference>
<dbReference type="AlphaFoldDB" id="A0A420WQW9"/>
<dbReference type="InterPro" id="IPR036271">
    <property type="entry name" value="Tet_transcr_reg_TetR-rel_C_sf"/>
</dbReference>
<keyword evidence="4" id="KW-0804">Transcription</keyword>
<dbReference type="SUPFAM" id="SSF46689">
    <property type="entry name" value="Homeodomain-like"/>
    <property type="match status" value="1"/>
</dbReference>
<keyword evidence="1" id="KW-0678">Repressor</keyword>
<evidence type="ECO:0000256" key="5">
    <source>
        <dbReference type="PROSITE-ProRule" id="PRU00335"/>
    </source>
</evidence>
<dbReference type="Proteomes" id="UP000277424">
    <property type="component" value="Unassembled WGS sequence"/>
</dbReference>
<evidence type="ECO:0000256" key="3">
    <source>
        <dbReference type="ARBA" id="ARBA00023125"/>
    </source>
</evidence>
<dbReference type="InterPro" id="IPR023772">
    <property type="entry name" value="DNA-bd_HTH_TetR-type_CS"/>
</dbReference>
<dbReference type="Pfam" id="PF00440">
    <property type="entry name" value="TetR_N"/>
    <property type="match status" value="1"/>
</dbReference>
<evidence type="ECO:0000313" key="9">
    <source>
        <dbReference type="Proteomes" id="UP000277424"/>
    </source>
</evidence>
<dbReference type="PRINTS" id="PR00455">
    <property type="entry name" value="HTHTETR"/>
</dbReference>
<dbReference type="PROSITE" id="PS50977">
    <property type="entry name" value="HTH_TETR_2"/>
    <property type="match status" value="1"/>
</dbReference>
<dbReference type="PANTHER" id="PTHR30055">
    <property type="entry name" value="HTH-TYPE TRANSCRIPTIONAL REGULATOR RUTR"/>
    <property type="match status" value="1"/>
</dbReference>
<dbReference type="InterPro" id="IPR001647">
    <property type="entry name" value="HTH_TetR"/>
</dbReference>